<gene>
    <name evidence="8" type="ORF">EPI11_18445</name>
</gene>
<feature type="transmembrane region" description="Helical" evidence="6">
    <location>
        <begin position="88"/>
        <end position="107"/>
    </location>
</feature>
<feature type="transmembrane region" description="Helical" evidence="6">
    <location>
        <begin position="260"/>
        <end position="281"/>
    </location>
</feature>
<dbReference type="SMART" id="SM00028">
    <property type="entry name" value="TPR"/>
    <property type="match status" value="3"/>
</dbReference>
<feature type="transmembrane region" description="Helical" evidence="6">
    <location>
        <begin position="140"/>
        <end position="157"/>
    </location>
</feature>
<feature type="transmembrane region" description="Helical" evidence="6">
    <location>
        <begin position="395"/>
        <end position="413"/>
    </location>
</feature>
<dbReference type="InterPro" id="IPR007016">
    <property type="entry name" value="O-antigen_ligase-rel_domated"/>
</dbReference>
<evidence type="ECO:0000256" key="3">
    <source>
        <dbReference type="ARBA" id="ARBA00022989"/>
    </source>
</evidence>
<keyword evidence="4 6" id="KW-0472">Membrane</keyword>
<evidence type="ECO:0000259" key="7">
    <source>
        <dbReference type="Pfam" id="PF04932"/>
    </source>
</evidence>
<dbReference type="Gene3D" id="1.25.40.10">
    <property type="entry name" value="Tetratricopeptide repeat domain"/>
    <property type="match status" value="2"/>
</dbReference>
<name>A0A3S3Q2P8_9FLAO</name>
<dbReference type="OrthoDB" id="665122at2"/>
<keyword evidence="3 6" id="KW-1133">Transmembrane helix</keyword>
<feature type="transmembrane region" description="Helical" evidence="6">
    <location>
        <begin position="236"/>
        <end position="253"/>
    </location>
</feature>
<evidence type="ECO:0000256" key="1">
    <source>
        <dbReference type="ARBA" id="ARBA00004141"/>
    </source>
</evidence>
<dbReference type="PROSITE" id="PS50005">
    <property type="entry name" value="TPR"/>
    <property type="match status" value="2"/>
</dbReference>
<dbReference type="AlphaFoldDB" id="A0A3S3Q2P8"/>
<dbReference type="Pfam" id="PF04932">
    <property type="entry name" value="Wzy_C"/>
    <property type="match status" value="1"/>
</dbReference>
<dbReference type="PANTHER" id="PTHR37422">
    <property type="entry name" value="TEICHURONIC ACID BIOSYNTHESIS PROTEIN TUAE"/>
    <property type="match status" value="1"/>
</dbReference>
<evidence type="ECO:0000313" key="9">
    <source>
        <dbReference type="Proteomes" id="UP000287527"/>
    </source>
</evidence>
<feature type="repeat" description="TPR" evidence="5">
    <location>
        <begin position="665"/>
        <end position="698"/>
    </location>
</feature>
<dbReference type="PANTHER" id="PTHR37422:SF13">
    <property type="entry name" value="LIPOPOLYSACCHARIDE BIOSYNTHESIS PROTEIN PA4999-RELATED"/>
    <property type="match status" value="1"/>
</dbReference>
<dbReference type="InterPro" id="IPR019734">
    <property type="entry name" value="TPR_rpt"/>
</dbReference>
<organism evidence="8 9">
    <name type="scientific">Flavobacterium cerinum</name>
    <dbReference type="NCBI Taxonomy" id="2502784"/>
    <lineage>
        <taxon>Bacteria</taxon>
        <taxon>Pseudomonadati</taxon>
        <taxon>Bacteroidota</taxon>
        <taxon>Flavobacteriia</taxon>
        <taxon>Flavobacteriales</taxon>
        <taxon>Flavobacteriaceae</taxon>
        <taxon>Flavobacterium</taxon>
    </lineage>
</organism>
<dbReference type="Pfam" id="PF13181">
    <property type="entry name" value="TPR_8"/>
    <property type="match status" value="3"/>
</dbReference>
<feature type="domain" description="O-antigen ligase-related" evidence="7">
    <location>
        <begin position="218"/>
        <end position="375"/>
    </location>
</feature>
<keyword evidence="9" id="KW-1185">Reference proteome</keyword>
<evidence type="ECO:0000256" key="5">
    <source>
        <dbReference type="PROSITE-ProRule" id="PRU00339"/>
    </source>
</evidence>
<dbReference type="InterPro" id="IPR011990">
    <property type="entry name" value="TPR-like_helical_dom_sf"/>
</dbReference>
<feature type="transmembrane region" description="Helical" evidence="6">
    <location>
        <begin position="425"/>
        <end position="445"/>
    </location>
</feature>
<feature type="transmembrane region" description="Helical" evidence="6">
    <location>
        <begin position="57"/>
        <end position="81"/>
    </location>
</feature>
<evidence type="ECO:0000313" key="8">
    <source>
        <dbReference type="EMBL" id="RWW91668.1"/>
    </source>
</evidence>
<comment type="caution">
    <text evidence="8">The sequence shown here is derived from an EMBL/GenBank/DDBJ whole genome shotgun (WGS) entry which is preliminary data.</text>
</comment>
<keyword evidence="2 6" id="KW-0812">Transmembrane</keyword>
<protein>
    <submittedName>
        <fullName evidence="8">Tetratricopeptide repeat protein</fullName>
    </submittedName>
</protein>
<feature type="transmembrane region" description="Helical" evidence="6">
    <location>
        <begin position="27"/>
        <end position="45"/>
    </location>
</feature>
<evidence type="ECO:0000256" key="2">
    <source>
        <dbReference type="ARBA" id="ARBA00022692"/>
    </source>
</evidence>
<evidence type="ECO:0000256" key="4">
    <source>
        <dbReference type="ARBA" id="ARBA00023136"/>
    </source>
</evidence>
<reference evidence="8 9" key="1">
    <citation type="submission" date="2019-01" db="EMBL/GenBank/DDBJ databases">
        <title>Flavobacterium sp. nov.,isolated from freshwater.</title>
        <authorList>
            <person name="Zhang R."/>
            <person name="Du Z.-J."/>
        </authorList>
    </citation>
    <scope>NUCLEOTIDE SEQUENCE [LARGE SCALE GENOMIC DNA]</scope>
    <source>
        <strain evidence="8 9">1E403</strain>
    </source>
</reference>
<feature type="repeat" description="TPR" evidence="5">
    <location>
        <begin position="518"/>
        <end position="551"/>
    </location>
</feature>
<accession>A0A3S3Q2P8</accession>
<feature type="transmembrane region" description="Helical" evidence="6">
    <location>
        <begin position="113"/>
        <end position="133"/>
    </location>
</feature>
<sequence length="777" mass="89090">MSVKAVVKNNKNSIKPQDKERISNSDFVLLFYIVALLIIDFFPYFNAMEIIHPQFLYLSLLNVAVGGFLYLNGNISFINILPILKKNYIPIAYFVFLLFCTVSIFNAKNIGVGIVDLIQLIIVFCLLINLVILLQNRLHLFYKIIFFVGISAFLQASQELYNLIKTSNLSSVVSALNNLKGNTGNINILAASLTIKIPFVLIGITYFKSKKKWFLYTTLFLALTTVFLTAARTPLISLSLIFCIYIFYSLKINSFKKSSILSSGALLLVVVLSTVTTNLIFEKTKDTSRFNSVEDRIKQISSTEGSANARLAYWSNSIKLAKTSPIIGIGLGNYAIESIPYEKEFSNDNVVSLKSHNDFLEILAETGLLNFLIYLSIFVYIFFINLKRIIKYKDGTTRTIAVGALMLVIVYGIDALFNFPMYRPTMQIFFGLCLALTIMNSSFIVEQDVKVNTRKKIVLVLIAISLVTSYFAYENYKASTLEYLIKTDNIDANAKGVLTGDEVIKRMPKYKNIFGTSESFYEYAAIYYLRENKYEKAMKYFSEASKINPYSGRINFYKHIMARNKGDIDSSYTYSKESFYLRPRNYFFYQNLINLAANKQDTTEIIKAHNLFSKYIKKPEEWQSTALELQRAGYPRPKLLEFIDEGLKVLPNDSLLIKQKNDFLITDYIIDGQNYSAKFQMDKALNSYLKALELEPENIYIMQNLGFYYYNLNKHKEAIPYFLNALKYPGLNDGKTEYYTGISYLKNNDLENACKYFNLSKTKNFPEAQQQIELNCK</sequence>
<feature type="transmembrane region" description="Helical" evidence="6">
    <location>
        <begin position="213"/>
        <end position="230"/>
    </location>
</feature>
<dbReference type="GO" id="GO:0016020">
    <property type="term" value="C:membrane"/>
    <property type="evidence" value="ECO:0007669"/>
    <property type="project" value="UniProtKB-SubCell"/>
</dbReference>
<feature type="transmembrane region" description="Helical" evidence="6">
    <location>
        <begin position="186"/>
        <end position="206"/>
    </location>
</feature>
<evidence type="ECO:0000256" key="6">
    <source>
        <dbReference type="SAM" id="Phobius"/>
    </source>
</evidence>
<dbReference type="Proteomes" id="UP000287527">
    <property type="component" value="Unassembled WGS sequence"/>
</dbReference>
<dbReference type="RefSeq" id="WP_128391469.1">
    <property type="nucleotide sequence ID" value="NZ_SBII01000019.1"/>
</dbReference>
<feature type="transmembrane region" description="Helical" evidence="6">
    <location>
        <begin position="362"/>
        <end position="383"/>
    </location>
</feature>
<comment type="subcellular location">
    <subcellularLocation>
        <location evidence="1">Membrane</location>
        <topology evidence="1">Multi-pass membrane protein</topology>
    </subcellularLocation>
</comment>
<dbReference type="InterPro" id="IPR051533">
    <property type="entry name" value="WaaL-like"/>
</dbReference>
<keyword evidence="5" id="KW-0802">TPR repeat</keyword>
<proteinExistence type="predicted"/>
<dbReference type="SUPFAM" id="SSF48452">
    <property type="entry name" value="TPR-like"/>
    <property type="match status" value="1"/>
</dbReference>
<dbReference type="EMBL" id="SBII01000019">
    <property type="protein sequence ID" value="RWW91668.1"/>
    <property type="molecule type" value="Genomic_DNA"/>
</dbReference>
<feature type="transmembrane region" description="Helical" evidence="6">
    <location>
        <begin position="457"/>
        <end position="473"/>
    </location>
</feature>